<evidence type="ECO:0000256" key="2">
    <source>
        <dbReference type="ARBA" id="ARBA00011036"/>
    </source>
</evidence>
<evidence type="ECO:0000313" key="8">
    <source>
        <dbReference type="EMBL" id="CAD7282672.1"/>
    </source>
</evidence>
<dbReference type="OrthoDB" id="534912at2759"/>
<proteinExistence type="inferred from homology"/>
<dbReference type="InterPro" id="IPR024041">
    <property type="entry name" value="NH4_transpt_AmtB-like_dom"/>
</dbReference>
<dbReference type="PANTHER" id="PTHR11730:SF60">
    <property type="entry name" value="RH50, ISOFORM D"/>
    <property type="match status" value="1"/>
</dbReference>
<dbReference type="EMBL" id="OA886190">
    <property type="protein sequence ID" value="CAD7282672.1"/>
    <property type="molecule type" value="Genomic_DNA"/>
</dbReference>
<evidence type="ECO:0000256" key="4">
    <source>
        <dbReference type="ARBA" id="ARBA00022989"/>
    </source>
</evidence>
<name>A0A7R9GJH0_9CRUS</name>
<dbReference type="InterPro" id="IPR029020">
    <property type="entry name" value="Ammonium/urea_transptr"/>
</dbReference>
<dbReference type="Proteomes" id="UP000678499">
    <property type="component" value="Unassembled WGS sequence"/>
</dbReference>
<evidence type="ECO:0000256" key="5">
    <source>
        <dbReference type="ARBA" id="ARBA00023136"/>
    </source>
</evidence>
<evidence type="ECO:0000256" key="3">
    <source>
        <dbReference type="ARBA" id="ARBA00022692"/>
    </source>
</evidence>
<evidence type="ECO:0000313" key="9">
    <source>
        <dbReference type="Proteomes" id="UP000678499"/>
    </source>
</evidence>
<gene>
    <name evidence="8" type="ORF">NMOB1V02_LOCUS10293</name>
</gene>
<evidence type="ECO:0000259" key="7">
    <source>
        <dbReference type="Pfam" id="PF00909"/>
    </source>
</evidence>
<reference evidence="8" key="1">
    <citation type="submission" date="2020-11" db="EMBL/GenBank/DDBJ databases">
        <authorList>
            <person name="Tran Van P."/>
        </authorList>
    </citation>
    <scope>NUCLEOTIDE SEQUENCE</scope>
</reference>
<dbReference type="EMBL" id="CAJPEX010004153">
    <property type="protein sequence ID" value="CAG0922824.1"/>
    <property type="molecule type" value="Genomic_DNA"/>
</dbReference>
<dbReference type="PANTHER" id="PTHR11730">
    <property type="entry name" value="AMMONIUM TRANSPORTER"/>
    <property type="match status" value="1"/>
</dbReference>
<keyword evidence="5 6" id="KW-0472">Membrane</keyword>
<dbReference type="PRINTS" id="PR00342">
    <property type="entry name" value="RHESUSRHD"/>
</dbReference>
<dbReference type="GO" id="GO:0005886">
    <property type="term" value="C:plasma membrane"/>
    <property type="evidence" value="ECO:0007669"/>
    <property type="project" value="InterPro"/>
</dbReference>
<evidence type="ECO:0000256" key="6">
    <source>
        <dbReference type="SAM" id="Phobius"/>
    </source>
</evidence>
<protein>
    <recommendedName>
        <fullName evidence="7">Ammonium transporter AmtB-like domain-containing protein</fullName>
    </recommendedName>
</protein>
<organism evidence="8">
    <name type="scientific">Notodromas monacha</name>
    <dbReference type="NCBI Taxonomy" id="399045"/>
    <lineage>
        <taxon>Eukaryota</taxon>
        <taxon>Metazoa</taxon>
        <taxon>Ecdysozoa</taxon>
        <taxon>Arthropoda</taxon>
        <taxon>Crustacea</taxon>
        <taxon>Oligostraca</taxon>
        <taxon>Ostracoda</taxon>
        <taxon>Podocopa</taxon>
        <taxon>Podocopida</taxon>
        <taxon>Cypridocopina</taxon>
        <taxon>Cypridoidea</taxon>
        <taxon>Cyprididae</taxon>
        <taxon>Notodromas</taxon>
    </lineage>
</organism>
<dbReference type="InterPro" id="IPR002229">
    <property type="entry name" value="RhesusRHD"/>
</dbReference>
<keyword evidence="9" id="KW-1185">Reference proteome</keyword>
<dbReference type="GO" id="GO:0008519">
    <property type="term" value="F:ammonium channel activity"/>
    <property type="evidence" value="ECO:0007669"/>
    <property type="project" value="InterPro"/>
</dbReference>
<keyword evidence="3 6" id="KW-0812">Transmembrane</keyword>
<dbReference type="Pfam" id="PF00909">
    <property type="entry name" value="Ammonium_transp"/>
    <property type="match status" value="1"/>
</dbReference>
<keyword evidence="4 6" id="KW-1133">Transmembrane helix</keyword>
<dbReference type="GO" id="GO:0097272">
    <property type="term" value="P:ammonium homeostasis"/>
    <property type="evidence" value="ECO:0007669"/>
    <property type="project" value="TreeGrafter"/>
</dbReference>
<dbReference type="AlphaFoldDB" id="A0A7R9GJH0"/>
<feature type="transmembrane region" description="Helical" evidence="6">
    <location>
        <begin position="96"/>
        <end position="120"/>
    </location>
</feature>
<accession>A0A7R9GJH0</accession>
<dbReference type="SUPFAM" id="SSF111352">
    <property type="entry name" value="Ammonium transporter"/>
    <property type="match status" value="1"/>
</dbReference>
<feature type="domain" description="Ammonium transporter AmtB-like" evidence="7">
    <location>
        <begin position="1"/>
        <end position="122"/>
    </location>
</feature>
<evidence type="ECO:0000256" key="1">
    <source>
        <dbReference type="ARBA" id="ARBA00004141"/>
    </source>
</evidence>
<feature type="transmembrane region" description="Helical" evidence="6">
    <location>
        <begin position="67"/>
        <end position="84"/>
    </location>
</feature>
<feature type="transmembrane region" description="Helical" evidence="6">
    <location>
        <begin position="26"/>
        <end position="46"/>
    </location>
</feature>
<sequence>MEHVQNSTLAGGVAIGAIADQLTNPFGALIVGSVIGIISVCGFKYFRPWHENNLVILDSCGVMNLHGIPGFVSAIASIVIYLAYPKATSDSSSQPMAQLYAILTTLGIATGGGVITGWLLTIRSMRRLENLTWYEDSEYFENALDSEGLTHVPNEPEAANRNQSIQMKTRSDNHKVITVY</sequence>
<dbReference type="Gene3D" id="1.10.3430.10">
    <property type="entry name" value="Ammonium transporter AmtB like domains"/>
    <property type="match status" value="1"/>
</dbReference>
<comment type="similarity">
    <text evidence="2">Belongs to the ammonium transporter (TC 2.A.49) family. Rh subfamily.</text>
</comment>
<comment type="subcellular location">
    <subcellularLocation>
        <location evidence="1">Membrane</location>
        <topology evidence="1">Multi-pass membrane protein</topology>
    </subcellularLocation>
</comment>